<dbReference type="InterPro" id="IPR056344">
    <property type="entry name" value="Ig_CFAP65-like_9th"/>
</dbReference>
<feature type="region of interest" description="Disordered" evidence="1">
    <location>
        <begin position="229"/>
        <end position="254"/>
    </location>
</feature>
<proteinExistence type="predicted"/>
<accession>A6IZ59</accession>
<dbReference type="GO" id="GO:0005737">
    <property type="term" value="C:cytoplasm"/>
    <property type="evidence" value="ECO:0007669"/>
    <property type="project" value="UniProtKB-SubCell"/>
</dbReference>
<dbReference type="Proteomes" id="UP000234681">
    <property type="component" value="Chromosome 19"/>
</dbReference>
<dbReference type="InterPro" id="IPR033305">
    <property type="entry name" value="Hydin-like"/>
</dbReference>
<evidence type="ECO:0000256" key="1">
    <source>
        <dbReference type="SAM" id="MobiDB-lite"/>
    </source>
</evidence>
<evidence type="ECO:0000259" key="3">
    <source>
        <dbReference type="Pfam" id="PF24816"/>
    </source>
</evidence>
<dbReference type="Pfam" id="PF24816">
    <property type="entry name" value="Ig_CFAP65__9th"/>
    <property type="match status" value="1"/>
</dbReference>
<feature type="non-terminal residue" evidence="4">
    <location>
        <position position="469"/>
    </location>
</feature>
<feature type="compositionally biased region" description="Polar residues" evidence="1">
    <location>
        <begin position="239"/>
        <end position="254"/>
    </location>
</feature>
<evidence type="ECO:0000259" key="2">
    <source>
        <dbReference type="Pfam" id="PF17213"/>
    </source>
</evidence>
<organism evidence="4 5">
    <name type="scientific">Rattus norvegicus</name>
    <name type="common">Rat</name>
    <dbReference type="NCBI Taxonomy" id="10116"/>
    <lineage>
        <taxon>Eukaryota</taxon>
        <taxon>Metazoa</taxon>
        <taxon>Chordata</taxon>
        <taxon>Craniata</taxon>
        <taxon>Vertebrata</taxon>
        <taxon>Euteleostomi</taxon>
        <taxon>Mammalia</taxon>
        <taxon>Eutheria</taxon>
        <taxon>Euarchontoglires</taxon>
        <taxon>Glires</taxon>
        <taxon>Rodentia</taxon>
        <taxon>Myomorpha</taxon>
        <taxon>Muroidea</taxon>
        <taxon>Muridae</taxon>
        <taxon>Murinae</taxon>
        <taxon>Rattus</taxon>
    </lineage>
</organism>
<dbReference type="Pfam" id="PF17213">
    <property type="entry name" value="Hydin_ADK"/>
    <property type="match status" value="1"/>
</dbReference>
<name>A6IZ59_RAT</name>
<reference evidence="5" key="1">
    <citation type="submission" date="2005-09" db="EMBL/GenBank/DDBJ databases">
        <authorList>
            <person name="Mural R.J."/>
            <person name="Li P.W."/>
            <person name="Adams M.D."/>
            <person name="Amanatides P.G."/>
            <person name="Baden-Tillson H."/>
            <person name="Barnstead M."/>
            <person name="Chin S.H."/>
            <person name="Dew I."/>
            <person name="Evans C.A."/>
            <person name="Ferriera S."/>
            <person name="Flanigan M."/>
            <person name="Fosler C."/>
            <person name="Glodek A."/>
            <person name="Gu Z."/>
            <person name="Holt R.A."/>
            <person name="Jennings D."/>
            <person name="Kraft C.L."/>
            <person name="Lu F."/>
            <person name="Nguyen T."/>
            <person name="Nusskern D.R."/>
            <person name="Pfannkoch C.M."/>
            <person name="Sitter C."/>
            <person name="Sutton G.G."/>
            <person name="Venter J.C."/>
            <person name="Wang Z."/>
            <person name="Woodage T."/>
            <person name="Zheng X.H."/>
            <person name="Zhong F."/>
        </authorList>
    </citation>
    <scope>NUCLEOTIDE SEQUENCE [LARGE SCALE GENOMIC DNA]</scope>
    <source>
        <strain>BN</strain>
        <strain evidence="5">Sprague-Dawley</strain>
    </source>
</reference>
<dbReference type="PANTHER" id="PTHR23053:SF0">
    <property type="entry name" value="HYDROCEPHALUS-INDUCING PROTEIN HOMOLOG"/>
    <property type="match status" value="1"/>
</dbReference>
<dbReference type="AlphaFoldDB" id="A6IZ59"/>
<dbReference type="InterPro" id="IPR033768">
    <property type="entry name" value="Hydin_ADK"/>
</dbReference>
<dbReference type="PANTHER" id="PTHR23053">
    <property type="entry name" value="DLEC1 DELETED IN LUNG AND ESOPHAGEAL CANCER 1"/>
    <property type="match status" value="1"/>
</dbReference>
<dbReference type="EMBL" id="CH473972">
    <property type="protein sequence ID" value="EDL92537.1"/>
    <property type="molecule type" value="Genomic_DNA"/>
</dbReference>
<evidence type="ECO:0000313" key="5">
    <source>
        <dbReference type="Proteomes" id="UP000234681"/>
    </source>
</evidence>
<dbReference type="SUPFAM" id="SSF52540">
    <property type="entry name" value="P-loop containing nucleoside triphosphate hydrolases"/>
    <property type="match status" value="1"/>
</dbReference>
<dbReference type="InterPro" id="IPR027417">
    <property type="entry name" value="P-loop_NTPase"/>
</dbReference>
<feature type="domain" description="CFAP65-like ninth Ig-like" evidence="3">
    <location>
        <begin position="16"/>
        <end position="111"/>
    </location>
</feature>
<protein>
    <submittedName>
        <fullName evidence="4">RCG51632</fullName>
    </submittedName>
</protein>
<evidence type="ECO:0000313" key="4">
    <source>
        <dbReference type="EMBL" id="EDL92537.1"/>
    </source>
</evidence>
<dbReference type="Gene3D" id="2.60.40.10">
    <property type="entry name" value="Immunoglobulins"/>
    <property type="match status" value="1"/>
</dbReference>
<feature type="domain" description="Hydin adenylate kinase-like" evidence="2">
    <location>
        <begin position="339"/>
        <end position="407"/>
    </location>
</feature>
<dbReference type="GO" id="GO:0031514">
    <property type="term" value="C:motile cilium"/>
    <property type="evidence" value="ECO:0007669"/>
    <property type="project" value="UniProtKB-SubCell"/>
</dbReference>
<dbReference type="InterPro" id="IPR013783">
    <property type="entry name" value="Ig-like_fold"/>
</dbReference>
<sequence>MTLSCNKIEFATIQCGQCMVETIQLSNHLQVPCEWFVYTPKSTNKMDKHIPKYLRRKLRAEMTPKSRIFEIQPTSGVLDPDERANVQVKFMPKEEKFYSQSLMFQIGQSNQKLTLLAQGQGLEPRLEFSPSVLELGPLLPYASGDEAEVIVRNPCSFPIEFYSLEFDQQYLLEEKMLRQLKGYDSYNTLLLPPRNPGEKLPQEVYDYFKEVKKSKEEHMKAKYLENLAQENAEEEEMNTSDQGTASTKRTSLSRGISVTSNMEERHLPTEAKNYPDEDDYEESLEKLTFQTDKMQSTDSHSVEEVGEVESNPVSKAIARHLGIDISAEGRLAKNRKGIAIIVYGTPVSGKTANAISMAKFYNTACLNIDSIVLEALSDSNNVLGIRARELCIRAAIEQSMREAEESGVVFDGLDTLFARNAPSALICLLKAIGSREHIYVINMSQDYVAMKAQEKAKKELEGKALTSLD</sequence>
<gene>
    <name evidence="4" type="ORF">rCG_51632</name>
</gene>